<comment type="caution">
    <text evidence="1">The sequence shown here is derived from an EMBL/GenBank/DDBJ whole genome shotgun (WGS) entry which is preliminary data.</text>
</comment>
<dbReference type="AlphaFoldDB" id="A0A7I9Z448"/>
<keyword evidence="2" id="KW-1185">Reference proteome</keyword>
<dbReference type="EMBL" id="BLLA01000001">
    <property type="protein sequence ID" value="GFG95656.1"/>
    <property type="molecule type" value="Genomic_DNA"/>
</dbReference>
<accession>A0A7I9Z448</accession>
<dbReference type="Proteomes" id="UP000465301">
    <property type="component" value="Unassembled WGS sequence"/>
</dbReference>
<evidence type="ECO:0000313" key="1">
    <source>
        <dbReference type="EMBL" id="GFG95656.1"/>
    </source>
</evidence>
<evidence type="ECO:0000313" key="2">
    <source>
        <dbReference type="Proteomes" id="UP000465301"/>
    </source>
</evidence>
<organism evidence="1 2">
    <name type="scientific">Mycobacterium timonense</name>
    <dbReference type="NCBI Taxonomy" id="701043"/>
    <lineage>
        <taxon>Bacteria</taxon>
        <taxon>Bacillati</taxon>
        <taxon>Actinomycetota</taxon>
        <taxon>Actinomycetes</taxon>
        <taxon>Mycobacteriales</taxon>
        <taxon>Mycobacteriaceae</taxon>
        <taxon>Mycobacterium</taxon>
        <taxon>Mycobacterium avium complex (MAC)</taxon>
    </lineage>
</organism>
<proteinExistence type="predicted"/>
<sequence>MDSHPGHLPTPLLSSRAAVTQVPKVFSGKEIRSHILDAAFDARLIAGAADAGGVHSESPSLGIFAKCVVELRVGRISLIHDGLHVVRDHHREHPTKEHPRRFEPGDHLARVCR</sequence>
<reference evidence="1 2" key="1">
    <citation type="journal article" date="2019" name="Emerg. Microbes Infect.">
        <title>Comprehensive subspecies identification of 175 nontuberculous mycobacteria species based on 7547 genomic profiles.</title>
        <authorList>
            <person name="Matsumoto Y."/>
            <person name="Kinjo T."/>
            <person name="Motooka D."/>
            <person name="Nabeya D."/>
            <person name="Jung N."/>
            <person name="Uechi K."/>
            <person name="Horii T."/>
            <person name="Iida T."/>
            <person name="Fujita J."/>
            <person name="Nakamura S."/>
        </authorList>
    </citation>
    <scope>NUCLEOTIDE SEQUENCE [LARGE SCALE GENOMIC DNA]</scope>
    <source>
        <strain evidence="1 2">JCM 30726</strain>
    </source>
</reference>
<gene>
    <name evidence="1" type="ORF">MTIM_15350</name>
</gene>
<protein>
    <submittedName>
        <fullName evidence="1">Uncharacterized protein</fullName>
    </submittedName>
</protein>
<name>A0A7I9Z448_9MYCO</name>